<dbReference type="InterPro" id="IPR052520">
    <property type="entry name" value="ATL_DNA_repair"/>
</dbReference>
<reference evidence="9 10" key="1">
    <citation type="journal article" date="2009" name="Stand. Genomic Sci.">
        <title>Complete genome sequence of Slackia heliotrinireducens type strain (RHS 1).</title>
        <authorList>
            <person name="Pukall R."/>
            <person name="Lapidus A."/>
            <person name="Nolan M."/>
            <person name="Copeland A."/>
            <person name="Glavina Del Rio T."/>
            <person name="Lucas S."/>
            <person name="Chen F."/>
            <person name="Tice H."/>
            <person name="Cheng J.F."/>
            <person name="Chertkov O."/>
            <person name="Bruce D."/>
            <person name="Goodwin L."/>
            <person name="Kuske C."/>
            <person name="Brettin T."/>
            <person name="Detter J.C."/>
            <person name="Han C."/>
            <person name="Pitluck S."/>
            <person name="Pati A."/>
            <person name="Mavrommatis K."/>
            <person name="Ivanova N."/>
            <person name="Ovchinnikova G."/>
            <person name="Chen A."/>
            <person name="Palaniappan K."/>
            <person name="Schneider S."/>
            <person name="Rohde M."/>
            <person name="Chain P."/>
            <person name="D'haeseleer P."/>
            <person name="Goker M."/>
            <person name="Bristow J."/>
            <person name="Eisen J.A."/>
            <person name="Markowitz V."/>
            <person name="Kyrpides N.C."/>
            <person name="Klenk H.P."/>
            <person name="Hugenholtz P."/>
        </authorList>
    </citation>
    <scope>NUCLEOTIDE SEQUENCE [LARGE SCALE GENOMIC DNA]</scope>
    <source>
        <strain evidence="10">ATCC 29202 / DSM 20476 / NCTC 11029 / RHS 1</strain>
    </source>
</reference>
<dbReference type="PROSITE" id="PS00374">
    <property type="entry name" value="MGMT"/>
    <property type="match status" value="1"/>
</dbReference>
<evidence type="ECO:0000256" key="5">
    <source>
        <dbReference type="ARBA" id="ARBA00023204"/>
    </source>
</evidence>
<dbReference type="GO" id="GO:0032259">
    <property type="term" value="P:methylation"/>
    <property type="evidence" value="ECO:0007669"/>
    <property type="project" value="UniProtKB-KW"/>
</dbReference>
<feature type="domain" description="Methylated-DNA-[protein]-cysteine S-methyltransferase DNA binding" evidence="8">
    <location>
        <begin position="3"/>
        <end position="85"/>
    </location>
</feature>
<evidence type="ECO:0000256" key="2">
    <source>
        <dbReference type="ARBA" id="ARBA00022603"/>
    </source>
</evidence>
<dbReference type="STRING" id="471855.Shel_07730"/>
<dbReference type="SUPFAM" id="SSF46767">
    <property type="entry name" value="Methylated DNA-protein cysteine methyltransferase, C-terminal domain"/>
    <property type="match status" value="1"/>
</dbReference>
<dbReference type="KEGG" id="shi:Shel_07730"/>
<evidence type="ECO:0000256" key="6">
    <source>
        <dbReference type="ARBA" id="ARBA00049348"/>
    </source>
</evidence>
<protein>
    <submittedName>
        <fullName evidence="9">O-6-methylguanine DNA methyltransferase</fullName>
    </submittedName>
</protein>
<keyword evidence="2 9" id="KW-0489">Methyltransferase</keyword>
<dbReference type="InterPro" id="IPR036388">
    <property type="entry name" value="WH-like_DNA-bd_sf"/>
</dbReference>
<gene>
    <name evidence="9" type="ordered locus">Shel_07730</name>
</gene>
<dbReference type="InterPro" id="IPR014048">
    <property type="entry name" value="MethylDNA_cys_MeTrfase_DNA-bd"/>
</dbReference>
<proteinExistence type="predicted"/>
<sequence>MGEFNDAVFEQVKRIPRGKVSTYGQIARLIGRPRSARYVGWALRTNDQPVVIPCHRVVFKDGKLAEGYIFGGDGVQRKLLQDEGVVFVDDDHVDMDACLWNPAEDGLPGRPADIDWTREMDEGSKGERA</sequence>
<organism evidence="9 10">
    <name type="scientific">Slackia heliotrinireducens (strain ATCC 29202 / DSM 20476 / NCTC 11029 / RHS 1)</name>
    <name type="common">Peptococcus heliotrinreducens</name>
    <dbReference type="NCBI Taxonomy" id="471855"/>
    <lineage>
        <taxon>Bacteria</taxon>
        <taxon>Bacillati</taxon>
        <taxon>Actinomycetota</taxon>
        <taxon>Coriobacteriia</taxon>
        <taxon>Eggerthellales</taxon>
        <taxon>Eggerthellaceae</taxon>
        <taxon>Slackia</taxon>
    </lineage>
</organism>
<comment type="catalytic activity">
    <reaction evidence="1">
        <text>a 4-O-methyl-thymidine in DNA + L-cysteinyl-[protein] = a thymidine in DNA + S-methyl-L-cysteinyl-[protein]</text>
        <dbReference type="Rhea" id="RHEA:53428"/>
        <dbReference type="Rhea" id="RHEA-COMP:10131"/>
        <dbReference type="Rhea" id="RHEA-COMP:10132"/>
        <dbReference type="Rhea" id="RHEA-COMP:13555"/>
        <dbReference type="Rhea" id="RHEA-COMP:13556"/>
        <dbReference type="ChEBI" id="CHEBI:29950"/>
        <dbReference type="ChEBI" id="CHEBI:82612"/>
        <dbReference type="ChEBI" id="CHEBI:137386"/>
        <dbReference type="ChEBI" id="CHEBI:137387"/>
        <dbReference type="EC" id="2.1.1.63"/>
    </reaction>
</comment>
<evidence type="ECO:0000256" key="4">
    <source>
        <dbReference type="ARBA" id="ARBA00022763"/>
    </source>
</evidence>
<dbReference type="GO" id="GO:0003908">
    <property type="term" value="F:methylated-DNA-[protein]-cysteine S-methyltransferase activity"/>
    <property type="evidence" value="ECO:0007669"/>
    <property type="project" value="UniProtKB-EC"/>
</dbReference>
<evidence type="ECO:0000259" key="8">
    <source>
        <dbReference type="Pfam" id="PF01035"/>
    </source>
</evidence>
<evidence type="ECO:0000256" key="3">
    <source>
        <dbReference type="ARBA" id="ARBA00022679"/>
    </source>
</evidence>
<feature type="compositionally biased region" description="Basic and acidic residues" evidence="7">
    <location>
        <begin position="112"/>
        <end position="129"/>
    </location>
</feature>
<dbReference type="Pfam" id="PF01035">
    <property type="entry name" value="DNA_binding_1"/>
    <property type="match status" value="1"/>
</dbReference>
<dbReference type="InterPro" id="IPR036217">
    <property type="entry name" value="MethylDNA_cys_MeTrfase_DNAb"/>
</dbReference>
<dbReference type="CDD" id="cd06445">
    <property type="entry name" value="ATase"/>
    <property type="match status" value="1"/>
</dbReference>
<dbReference type="HOGENOM" id="CLU_000445_52_5_11"/>
<keyword evidence="5" id="KW-0234">DNA repair</keyword>
<evidence type="ECO:0000313" key="9">
    <source>
        <dbReference type="EMBL" id="ACV21829.1"/>
    </source>
</evidence>
<accession>C7N4J4</accession>
<dbReference type="Proteomes" id="UP000002026">
    <property type="component" value="Chromosome"/>
</dbReference>
<evidence type="ECO:0000313" key="10">
    <source>
        <dbReference type="Proteomes" id="UP000002026"/>
    </source>
</evidence>
<evidence type="ECO:0000256" key="1">
    <source>
        <dbReference type="ARBA" id="ARBA00001286"/>
    </source>
</evidence>
<keyword evidence="10" id="KW-1185">Reference proteome</keyword>
<feature type="region of interest" description="Disordered" evidence="7">
    <location>
        <begin position="104"/>
        <end position="129"/>
    </location>
</feature>
<dbReference type="Gene3D" id="1.10.10.10">
    <property type="entry name" value="Winged helix-like DNA-binding domain superfamily/Winged helix DNA-binding domain"/>
    <property type="match status" value="1"/>
</dbReference>
<dbReference type="AlphaFoldDB" id="C7N4J4"/>
<dbReference type="eggNOG" id="COG0350">
    <property type="taxonomic scope" value="Bacteria"/>
</dbReference>
<evidence type="ECO:0000256" key="7">
    <source>
        <dbReference type="SAM" id="MobiDB-lite"/>
    </source>
</evidence>
<keyword evidence="3 9" id="KW-0808">Transferase</keyword>
<dbReference type="PANTHER" id="PTHR42942">
    <property type="entry name" value="6-O-METHYLGUANINE DNA METHYLTRANSFERASE"/>
    <property type="match status" value="1"/>
</dbReference>
<name>C7N4J4_SLAHD</name>
<dbReference type="PANTHER" id="PTHR42942:SF1">
    <property type="entry name" value="ALKYLTRANSFERASE-LIKE PROTEIN 1"/>
    <property type="match status" value="1"/>
</dbReference>
<dbReference type="NCBIfam" id="TIGR00589">
    <property type="entry name" value="ogt"/>
    <property type="match status" value="1"/>
</dbReference>
<dbReference type="RefSeq" id="WP_012797933.1">
    <property type="nucleotide sequence ID" value="NC_013165.1"/>
</dbReference>
<comment type="catalytic activity">
    <reaction evidence="6">
        <text>a 6-O-methyl-2'-deoxyguanosine in DNA + L-cysteinyl-[protein] = S-methyl-L-cysteinyl-[protein] + a 2'-deoxyguanosine in DNA</text>
        <dbReference type="Rhea" id="RHEA:24000"/>
        <dbReference type="Rhea" id="RHEA-COMP:10131"/>
        <dbReference type="Rhea" id="RHEA-COMP:10132"/>
        <dbReference type="Rhea" id="RHEA-COMP:11367"/>
        <dbReference type="Rhea" id="RHEA-COMP:11368"/>
        <dbReference type="ChEBI" id="CHEBI:29950"/>
        <dbReference type="ChEBI" id="CHEBI:82612"/>
        <dbReference type="ChEBI" id="CHEBI:85445"/>
        <dbReference type="ChEBI" id="CHEBI:85448"/>
        <dbReference type="EC" id="2.1.1.63"/>
    </reaction>
</comment>
<dbReference type="EMBL" id="CP001684">
    <property type="protein sequence ID" value="ACV21829.1"/>
    <property type="molecule type" value="Genomic_DNA"/>
</dbReference>
<keyword evidence="4" id="KW-0227">DNA damage</keyword>
<dbReference type="InterPro" id="IPR001497">
    <property type="entry name" value="MethylDNA_cys_MeTrfase_AS"/>
</dbReference>
<dbReference type="GO" id="GO:0006281">
    <property type="term" value="P:DNA repair"/>
    <property type="evidence" value="ECO:0007669"/>
    <property type="project" value="UniProtKB-KW"/>
</dbReference>